<proteinExistence type="predicted"/>
<keyword evidence="3" id="KW-1185">Reference proteome</keyword>
<dbReference type="EMBL" id="JBGBPQ010000024">
    <property type="protein sequence ID" value="KAL1500108.1"/>
    <property type="molecule type" value="Genomic_DNA"/>
</dbReference>
<dbReference type="Proteomes" id="UP001515480">
    <property type="component" value="Unassembled WGS sequence"/>
</dbReference>
<protein>
    <submittedName>
        <fullName evidence="2">Uncharacterized protein</fullName>
    </submittedName>
</protein>
<feature type="compositionally biased region" description="Pro residues" evidence="1">
    <location>
        <begin position="999"/>
        <end position="1009"/>
    </location>
</feature>
<dbReference type="PANTHER" id="PTHR12295">
    <property type="entry name" value="FURRY-RELATED"/>
    <property type="match status" value="1"/>
</dbReference>
<dbReference type="AlphaFoldDB" id="A0AB34IJT5"/>
<dbReference type="GO" id="GO:0005938">
    <property type="term" value="C:cell cortex"/>
    <property type="evidence" value="ECO:0007669"/>
    <property type="project" value="TreeGrafter"/>
</dbReference>
<evidence type="ECO:0000313" key="2">
    <source>
        <dbReference type="EMBL" id="KAL1500108.1"/>
    </source>
</evidence>
<comment type="caution">
    <text evidence="2">The sequence shown here is derived from an EMBL/GenBank/DDBJ whole genome shotgun (WGS) entry which is preliminary data.</text>
</comment>
<organism evidence="2 3">
    <name type="scientific">Prymnesium parvum</name>
    <name type="common">Toxic golden alga</name>
    <dbReference type="NCBI Taxonomy" id="97485"/>
    <lineage>
        <taxon>Eukaryota</taxon>
        <taxon>Haptista</taxon>
        <taxon>Haptophyta</taxon>
        <taxon>Prymnesiophyceae</taxon>
        <taxon>Prymnesiales</taxon>
        <taxon>Prymnesiaceae</taxon>
        <taxon>Prymnesium</taxon>
    </lineage>
</organism>
<evidence type="ECO:0000256" key="1">
    <source>
        <dbReference type="SAM" id="MobiDB-lite"/>
    </source>
</evidence>
<feature type="region of interest" description="Disordered" evidence="1">
    <location>
        <begin position="992"/>
        <end position="1019"/>
    </location>
</feature>
<dbReference type="GO" id="GO:0000902">
    <property type="term" value="P:cell morphogenesis"/>
    <property type="evidence" value="ECO:0007669"/>
    <property type="project" value="InterPro"/>
</dbReference>
<dbReference type="GO" id="GO:0030427">
    <property type="term" value="C:site of polarized growth"/>
    <property type="evidence" value="ECO:0007669"/>
    <property type="project" value="TreeGrafter"/>
</dbReference>
<gene>
    <name evidence="2" type="ORF">AB1Y20_012781</name>
</gene>
<dbReference type="PANTHER" id="PTHR12295:SF30">
    <property type="entry name" value="PROTEIN FURRY"/>
    <property type="match status" value="1"/>
</dbReference>
<accession>A0AB34IJT5</accession>
<sequence>MFGVPPIARVGSDLITPVGSSIIIKLLADLQTQLVAAVDETVARVGVASPKTPPTPEAIEEWRNFPLSMAGYKAQLSRLAAVAASVGCEQAVTELMLRWLPPEMGAMLGGVAFQRSQFEYGKFVERLKCLKLGQSGNDKQQKAMQAEEQRNTELVKSVTAVVVCDVLEAILAPRPNREFIMLDPDIGHVCVQLAFHNYQPVEKQQYNHIHPALAAELHQVVVRRWGHVIAHLARSRFDQITNEFIGRMHAAKGSAEEVLKILVGTQRIAIPHLQAPSVVPFIDQYRQIALSSKKEYSQLQVRLCLIYNIEMVVRQIDCGVGEMELLNLYEKIYAIYPPVSTWAEKPELIMAATQLMTLIISHAPTPFWAAHMDVSKEAKQRSNALLGGKKEGLLRELLTHQAYEEKSARSSLCGVLRLLCGGAPLPHSIIGQPTEVEWWHEKGSSSYEGSLLQHTMRTQENQGGVQGSHVQNPRAERLDFVVEKLFNRKATGRTQRLPYLLENGDVLVYIVGQVAVHSVEVGLKAFEHLLKDPKDLEFNLIGVCSLSRMLKSKELVEVLSPQLKYFADKLMTVVDRCEKEVGYGSSFGEAQVALPFAKMKEDDSVQVMLSRVSKKKDREVAVRLATYREAIACMPLALPEQVVKQPSHFIGQLLVHLDVELATSASRMLQSMMVDQPQYRRDILRCMAKLLCRMLCEPGGKATLRSKEHVAALTGYQNRLLTIVGHITQLLIIWIERLPEEPMALDAYVAEGYVSETVKIEPELIELDAAGFALLGHPSSSLRKEAMKLLSTTKELFYAYKAAYDRAVSDAHALEEFLVGRRSALEGEASRDSIAVVEERRDHVDYIEYFGADVMEMTESAVVRRAIKREMLEEKQGVASELPTELQLAKMQVPEMKKLLSLDAQALAMSSQVTFCLAELVNGLIFCGCARRVTKLRQLLVATLTGTPFAKDIAGLISEGNNDLGVLWRNCNCMLMMLAGACVPSTRPLMHPDAQIKQPPEPLEEPPAFPSQRGSVLLPDEPTSARREASGYDAASGYERGCVARVAATTKAALCVQRGASICTAASSQRIPWHWPTLFCRASASAAHACGCPIWRTTAAFAVGRDASTADALLHARSRWSALAAIFASQFEASIPATFSTVKSGTIQQCWASRCPKDLSLLTQSFPIGCKPGEG</sequence>
<name>A0AB34IJT5_PRYPA</name>
<reference evidence="2 3" key="1">
    <citation type="journal article" date="2024" name="Science">
        <title>Giant polyketide synthase enzymes in the biosynthesis of giant marine polyether toxins.</title>
        <authorList>
            <person name="Fallon T.R."/>
            <person name="Shende V.V."/>
            <person name="Wierzbicki I.H."/>
            <person name="Pendleton A.L."/>
            <person name="Watervoot N.F."/>
            <person name="Auber R.P."/>
            <person name="Gonzalez D.J."/>
            <person name="Wisecaver J.H."/>
            <person name="Moore B.S."/>
        </authorList>
    </citation>
    <scope>NUCLEOTIDE SEQUENCE [LARGE SCALE GENOMIC DNA]</scope>
    <source>
        <strain evidence="2 3">12B1</strain>
    </source>
</reference>
<dbReference type="InterPro" id="IPR039867">
    <property type="entry name" value="Furry/Tao3/Mor2"/>
</dbReference>
<evidence type="ECO:0000313" key="3">
    <source>
        <dbReference type="Proteomes" id="UP001515480"/>
    </source>
</evidence>